<accession>A0ABU0Q0B1</accession>
<keyword evidence="1" id="KW-0472">Membrane</keyword>
<proteinExistence type="predicted"/>
<evidence type="ECO:0000313" key="2">
    <source>
        <dbReference type="EMBL" id="MDQ0684095.1"/>
    </source>
</evidence>
<keyword evidence="1" id="KW-1133">Transmembrane helix</keyword>
<evidence type="ECO:0000256" key="1">
    <source>
        <dbReference type="SAM" id="Phobius"/>
    </source>
</evidence>
<organism evidence="2 3">
    <name type="scientific">Streptomyces achromogenes</name>
    <dbReference type="NCBI Taxonomy" id="67255"/>
    <lineage>
        <taxon>Bacteria</taxon>
        <taxon>Bacillati</taxon>
        <taxon>Actinomycetota</taxon>
        <taxon>Actinomycetes</taxon>
        <taxon>Kitasatosporales</taxon>
        <taxon>Streptomycetaceae</taxon>
        <taxon>Streptomyces</taxon>
    </lineage>
</organism>
<feature type="transmembrane region" description="Helical" evidence="1">
    <location>
        <begin position="17"/>
        <end position="35"/>
    </location>
</feature>
<sequence length="71" mass="8126">MIHRDDTRGHGRHEQRLVQVVTVAGLLFPYAAQVLRIQRRRPLYGAKKWSSETVYAITDLTAEEQVPGQNP</sequence>
<dbReference type="Proteomes" id="UP001243364">
    <property type="component" value="Unassembled WGS sequence"/>
</dbReference>
<dbReference type="EMBL" id="JAUSYA010000001">
    <property type="protein sequence ID" value="MDQ0684095.1"/>
    <property type="molecule type" value="Genomic_DNA"/>
</dbReference>
<reference evidence="2 3" key="1">
    <citation type="submission" date="2023-07" db="EMBL/GenBank/DDBJ databases">
        <title>Comparative genomics of wheat-associated soil bacteria to identify genetic determinants of phenazine resistance.</title>
        <authorList>
            <person name="Mouncey N."/>
        </authorList>
    </citation>
    <scope>NUCLEOTIDE SEQUENCE [LARGE SCALE GENOMIC DNA]</scope>
    <source>
        <strain evidence="2 3">W4I19-2</strain>
    </source>
</reference>
<evidence type="ECO:0008006" key="4">
    <source>
        <dbReference type="Google" id="ProtNLM"/>
    </source>
</evidence>
<name>A0ABU0Q0B1_STRAH</name>
<protein>
    <recommendedName>
        <fullName evidence="4">Transposase</fullName>
    </recommendedName>
</protein>
<gene>
    <name evidence="2" type="ORF">QFZ56_003058</name>
</gene>
<comment type="caution">
    <text evidence="2">The sequence shown here is derived from an EMBL/GenBank/DDBJ whole genome shotgun (WGS) entry which is preliminary data.</text>
</comment>
<keyword evidence="1" id="KW-0812">Transmembrane</keyword>
<keyword evidence="3" id="KW-1185">Reference proteome</keyword>
<evidence type="ECO:0000313" key="3">
    <source>
        <dbReference type="Proteomes" id="UP001243364"/>
    </source>
</evidence>